<comment type="caution">
    <text evidence="5">The sequence shown here is derived from an EMBL/GenBank/DDBJ whole genome shotgun (WGS) entry which is preliminary data.</text>
</comment>
<gene>
    <name evidence="5" type="ORF">PAECIP111893_02170</name>
</gene>
<evidence type="ECO:0000256" key="1">
    <source>
        <dbReference type="ARBA" id="ARBA00000073"/>
    </source>
</evidence>
<dbReference type="SUPFAM" id="SSF55120">
    <property type="entry name" value="Pseudouridine synthase"/>
    <property type="match status" value="1"/>
</dbReference>
<dbReference type="EC" id="5.4.99.-" evidence="3"/>
<dbReference type="Proteomes" id="UP000838686">
    <property type="component" value="Unassembled WGS sequence"/>
</dbReference>
<dbReference type="EMBL" id="CAKMMF010000010">
    <property type="protein sequence ID" value="CAH1204166.1"/>
    <property type="molecule type" value="Genomic_DNA"/>
</dbReference>
<dbReference type="RefSeq" id="WP_236341911.1">
    <property type="nucleotide sequence ID" value="NZ_CAKMMF010000010.1"/>
</dbReference>
<dbReference type="Pfam" id="PF00849">
    <property type="entry name" value="PseudoU_synth_2"/>
    <property type="match status" value="1"/>
</dbReference>
<evidence type="ECO:0000313" key="5">
    <source>
        <dbReference type="EMBL" id="CAH1204166.1"/>
    </source>
</evidence>
<dbReference type="InterPro" id="IPR050188">
    <property type="entry name" value="RluA_PseudoU_synthase"/>
</dbReference>
<dbReference type="NCBIfam" id="TIGR00005">
    <property type="entry name" value="rluA_subfam"/>
    <property type="match status" value="1"/>
</dbReference>
<sequence length="329" mass="37213">MEWDHMVRNGDWLELPVEALEAWTGSDLRNTSGDGNEMTGLRAESHPHHVRQWLLARSLFPERWINRLFSVGGIQLMDEAVRLRAFPSADVEREPMYRLAKLPPSPAEKGISILYEDDWCLVLDKPSGMPVHPSAPGQRGTLAEAAARHCLMMGDPQPVKHIHRLDDDTAGPVLFAKNDLAQLRLDEAMRQKRIDRRYAAIVQGTLSRKQGTINEPIGKDRHHGARRRVSNTGDQAVTHYKVAEEYRLASLVRLQLDTGRTHQIRVHMSHLGHPLVGDTLYGGSNLYLNHQALRGELLVFPHPLTGNEITTAAPEPYWFTKVREQISIE</sequence>
<keyword evidence="3" id="KW-0413">Isomerase</keyword>
<evidence type="ECO:0000256" key="3">
    <source>
        <dbReference type="RuleBase" id="RU362028"/>
    </source>
</evidence>
<protein>
    <recommendedName>
        <fullName evidence="3">Pseudouridine synthase</fullName>
        <ecNumber evidence="3">5.4.99.-</ecNumber>
    </recommendedName>
</protein>
<dbReference type="PANTHER" id="PTHR21600">
    <property type="entry name" value="MITOCHONDRIAL RNA PSEUDOURIDINE SYNTHASE"/>
    <property type="match status" value="1"/>
</dbReference>
<dbReference type="CDD" id="cd02869">
    <property type="entry name" value="PseudoU_synth_RluA_like"/>
    <property type="match status" value="1"/>
</dbReference>
<name>A0ABM9C4R1_9BACL</name>
<reference evidence="5" key="1">
    <citation type="submission" date="2022-01" db="EMBL/GenBank/DDBJ databases">
        <authorList>
            <person name="Criscuolo A."/>
        </authorList>
    </citation>
    <scope>NUCLEOTIDE SEQUENCE</scope>
    <source>
        <strain evidence="5">CIP111893</strain>
    </source>
</reference>
<accession>A0ABM9C4R1</accession>
<proteinExistence type="inferred from homology"/>
<dbReference type="InterPro" id="IPR006225">
    <property type="entry name" value="PsdUridine_synth_RluC/D"/>
</dbReference>
<feature type="domain" description="Pseudouridine synthase RsuA/RluA-like" evidence="4">
    <location>
        <begin position="121"/>
        <end position="270"/>
    </location>
</feature>
<comment type="function">
    <text evidence="3">Responsible for synthesis of pseudouridine from uracil.</text>
</comment>
<evidence type="ECO:0000256" key="2">
    <source>
        <dbReference type="ARBA" id="ARBA00010876"/>
    </source>
</evidence>
<comment type="similarity">
    <text evidence="2 3">Belongs to the pseudouridine synthase RluA family.</text>
</comment>
<comment type="catalytic activity">
    <reaction evidence="1 3">
        <text>a uridine in RNA = a pseudouridine in RNA</text>
        <dbReference type="Rhea" id="RHEA:48348"/>
        <dbReference type="Rhea" id="RHEA-COMP:12068"/>
        <dbReference type="Rhea" id="RHEA-COMP:12069"/>
        <dbReference type="ChEBI" id="CHEBI:65314"/>
        <dbReference type="ChEBI" id="CHEBI:65315"/>
    </reaction>
</comment>
<dbReference type="InterPro" id="IPR006145">
    <property type="entry name" value="PsdUridine_synth_RsuA/RluA"/>
</dbReference>
<dbReference type="Gene3D" id="3.30.2350.10">
    <property type="entry name" value="Pseudouridine synthase"/>
    <property type="match status" value="1"/>
</dbReference>
<evidence type="ECO:0000313" key="6">
    <source>
        <dbReference type="Proteomes" id="UP000838686"/>
    </source>
</evidence>
<organism evidence="5 6">
    <name type="scientific">Paenibacillus plantiphilus</name>
    <dbReference type="NCBI Taxonomy" id="2905650"/>
    <lineage>
        <taxon>Bacteria</taxon>
        <taxon>Bacillati</taxon>
        <taxon>Bacillota</taxon>
        <taxon>Bacilli</taxon>
        <taxon>Bacillales</taxon>
        <taxon>Paenibacillaceae</taxon>
        <taxon>Paenibacillus</taxon>
    </lineage>
</organism>
<evidence type="ECO:0000259" key="4">
    <source>
        <dbReference type="Pfam" id="PF00849"/>
    </source>
</evidence>
<dbReference type="InterPro" id="IPR020103">
    <property type="entry name" value="PsdUridine_synth_cat_dom_sf"/>
</dbReference>
<keyword evidence="6" id="KW-1185">Reference proteome</keyword>
<dbReference type="PANTHER" id="PTHR21600:SF35">
    <property type="entry name" value="PSEUDOURIDINE SYNTHASE"/>
    <property type="match status" value="1"/>
</dbReference>